<dbReference type="Gene3D" id="3.80.10.10">
    <property type="entry name" value="Ribonuclease Inhibitor"/>
    <property type="match status" value="1"/>
</dbReference>
<gene>
    <name evidence="1" type="ORF">CONCODRAFT_79094</name>
</gene>
<name>A0A137P4H4_CONC2</name>
<dbReference type="EMBL" id="KQ964519">
    <property type="protein sequence ID" value="KXN69922.1"/>
    <property type="molecule type" value="Genomic_DNA"/>
</dbReference>
<feature type="non-terminal residue" evidence="1">
    <location>
        <position position="414"/>
    </location>
</feature>
<sequence length="414" mass="47983">MDTNNIIKDQGANWEYLPDTDTLLMYFGRKDLLELSKCCKRYRNHLESRVLESLNLDAWVYDNMEIYDELREDYKIVKVLEFLKNDLGSKLKFVKKFGLNCEVDRSFAEVFVKLLPNIKTLSLYGFTEYGCCLGEGLISILEGIENLENVNLYDINDTIDHYSIKNKIFSRSLKSLYINYYFGSSSYDGELLIYNTIDTSYTNLYSLTIVSNRMLQNLSSGISGLQEVDIIIFEGLNESNFAKFLKSNTQLRKLSIRFEHYNEEIVKTVLTSKYLEYLCIYFGDSEGIQVNNLPSNYSIKYLKIFYGVPTPLTLQLLNACKILETLDLKSYNSLQHLDWSKIERKVNILKLGNDSFTLSALGTLEDINYLRLFSIIHFEPNAYTNDCVNKDIISKLNNYKLITIISQSCKLKLI</sequence>
<dbReference type="AlphaFoldDB" id="A0A137P4H4"/>
<reference evidence="1 2" key="1">
    <citation type="journal article" date="2015" name="Genome Biol. Evol.">
        <title>Phylogenomic analyses indicate that early fungi evolved digesting cell walls of algal ancestors of land plants.</title>
        <authorList>
            <person name="Chang Y."/>
            <person name="Wang S."/>
            <person name="Sekimoto S."/>
            <person name="Aerts A.L."/>
            <person name="Choi C."/>
            <person name="Clum A."/>
            <person name="LaButti K.M."/>
            <person name="Lindquist E.A."/>
            <person name="Yee Ngan C."/>
            <person name="Ohm R.A."/>
            <person name="Salamov A.A."/>
            <person name="Grigoriev I.V."/>
            <person name="Spatafora J.W."/>
            <person name="Berbee M.L."/>
        </authorList>
    </citation>
    <scope>NUCLEOTIDE SEQUENCE [LARGE SCALE GENOMIC DNA]</scope>
    <source>
        <strain evidence="1 2">NRRL 28638</strain>
    </source>
</reference>
<evidence type="ECO:0008006" key="3">
    <source>
        <dbReference type="Google" id="ProtNLM"/>
    </source>
</evidence>
<accession>A0A137P4H4</accession>
<dbReference type="SUPFAM" id="SSF52047">
    <property type="entry name" value="RNI-like"/>
    <property type="match status" value="1"/>
</dbReference>
<dbReference type="Proteomes" id="UP000070444">
    <property type="component" value="Unassembled WGS sequence"/>
</dbReference>
<evidence type="ECO:0000313" key="2">
    <source>
        <dbReference type="Proteomes" id="UP000070444"/>
    </source>
</evidence>
<keyword evidence="2" id="KW-1185">Reference proteome</keyword>
<protein>
    <recommendedName>
        <fullName evidence="3">F-box domain-containing protein</fullName>
    </recommendedName>
</protein>
<organism evidence="1 2">
    <name type="scientific">Conidiobolus coronatus (strain ATCC 28846 / CBS 209.66 / NRRL 28638)</name>
    <name type="common">Delacroixia coronata</name>
    <dbReference type="NCBI Taxonomy" id="796925"/>
    <lineage>
        <taxon>Eukaryota</taxon>
        <taxon>Fungi</taxon>
        <taxon>Fungi incertae sedis</taxon>
        <taxon>Zoopagomycota</taxon>
        <taxon>Entomophthoromycotina</taxon>
        <taxon>Entomophthoromycetes</taxon>
        <taxon>Entomophthorales</taxon>
        <taxon>Ancylistaceae</taxon>
        <taxon>Conidiobolus</taxon>
    </lineage>
</organism>
<proteinExistence type="predicted"/>
<evidence type="ECO:0000313" key="1">
    <source>
        <dbReference type="EMBL" id="KXN69922.1"/>
    </source>
</evidence>
<dbReference type="InterPro" id="IPR032675">
    <property type="entry name" value="LRR_dom_sf"/>
</dbReference>